<proteinExistence type="predicted"/>
<evidence type="ECO:0000313" key="3">
    <source>
        <dbReference type="Proteomes" id="UP000198870"/>
    </source>
</evidence>
<organism evidence="2 3">
    <name type="scientific">Desulfoluna spongiiphila</name>
    <dbReference type="NCBI Taxonomy" id="419481"/>
    <lineage>
        <taxon>Bacteria</taxon>
        <taxon>Pseudomonadati</taxon>
        <taxon>Thermodesulfobacteriota</taxon>
        <taxon>Desulfobacteria</taxon>
        <taxon>Desulfobacterales</taxon>
        <taxon>Desulfolunaceae</taxon>
        <taxon>Desulfoluna</taxon>
    </lineage>
</organism>
<reference evidence="2 3" key="1">
    <citation type="submission" date="2016-10" db="EMBL/GenBank/DDBJ databases">
        <authorList>
            <person name="de Groot N.N."/>
        </authorList>
    </citation>
    <scope>NUCLEOTIDE SEQUENCE [LARGE SCALE GENOMIC DNA]</scope>
    <source>
        <strain evidence="2 3">AA1</strain>
    </source>
</reference>
<evidence type="ECO:0000259" key="1">
    <source>
        <dbReference type="Pfam" id="PF10130"/>
    </source>
</evidence>
<accession>A0A1G5G146</accession>
<name>A0A1G5G146_9BACT</name>
<gene>
    <name evidence="2" type="ORF">SAMN05216233_10998</name>
</gene>
<dbReference type="Proteomes" id="UP000198870">
    <property type="component" value="Unassembled WGS sequence"/>
</dbReference>
<keyword evidence="3" id="KW-1185">Reference proteome</keyword>
<dbReference type="AlphaFoldDB" id="A0A1G5G146"/>
<dbReference type="InterPro" id="IPR002716">
    <property type="entry name" value="PIN_dom"/>
</dbReference>
<dbReference type="Pfam" id="PF10130">
    <property type="entry name" value="PIN_2"/>
    <property type="match status" value="1"/>
</dbReference>
<evidence type="ECO:0000313" key="2">
    <source>
        <dbReference type="EMBL" id="SCY44508.1"/>
    </source>
</evidence>
<dbReference type="EMBL" id="FMUX01000009">
    <property type="protein sequence ID" value="SCY44508.1"/>
    <property type="molecule type" value="Genomic_DNA"/>
</dbReference>
<feature type="domain" description="PIN" evidence="1">
    <location>
        <begin position="13"/>
        <end position="110"/>
    </location>
</feature>
<protein>
    <submittedName>
        <fullName evidence="2">Predicted nucleic acid-binding protein, contains PIN domain</fullName>
    </submittedName>
</protein>
<sequence length="277" mass="31477">MLTGQCFIEKLFGNPDLLLYAPKQLKLEIFEKIEKKFPREKKTRNIDIAEAKNYANSLLNKIIINDNFTKNALLKANAELGERDPKDVPFLALNLSQPKHGIVTCDKDLTEIEEIQTWSLAGVGEVVTKLNKGELSIVIIHDVLPMIFEIGKELIALLWKKIIDFSIQSAQATLYALRAGTELFKEIPPFLKLLVVFGLGYSEIKYSKVSSLIKSTIESIEKIIHFLRPLFDFFVNLFKSALLTSAMLIEYTYQGMAEISKLEHFSNNHKLLAETEI</sequence>